<accession>A0A369Z6F9</accession>
<reference evidence="2 3" key="1">
    <citation type="submission" date="2018-05" db="EMBL/GenBank/DDBJ databases">
        <title>Draft Genome Sequences for a Diverse set of 7 Haemophilus Species.</title>
        <authorList>
            <person name="Nichols M."/>
            <person name="Topaz N."/>
            <person name="Wang X."/>
            <person name="Wang X."/>
            <person name="Boxrud D."/>
        </authorList>
    </citation>
    <scope>NUCLEOTIDE SEQUENCE [LARGE SCALE GENOMIC DNA]</scope>
    <source>
        <strain evidence="2 3">C2010039593</strain>
    </source>
</reference>
<sequence>MKKWLVTFSLFFSVSALGLESKIISENEVSAYLYHDVTVCGLVKQVKSTAKATYFNLGGIYPNQKVTFLIWAENRLPFLNKFGNLNMLQNKYLCAKGYISEYKGKPQIVLTSTDLLRFTK</sequence>
<keyword evidence="1" id="KW-0732">Signal</keyword>
<evidence type="ECO:0000313" key="2">
    <source>
        <dbReference type="EMBL" id="RDF00033.1"/>
    </source>
</evidence>
<evidence type="ECO:0000256" key="1">
    <source>
        <dbReference type="SAM" id="SignalP"/>
    </source>
</evidence>
<protein>
    <recommendedName>
        <fullName evidence="4">DNA-binding protein</fullName>
    </recommendedName>
</protein>
<evidence type="ECO:0000313" key="3">
    <source>
        <dbReference type="Proteomes" id="UP000253999"/>
    </source>
</evidence>
<dbReference type="RefSeq" id="WP_111313651.1">
    <property type="nucleotide sequence ID" value="NZ_JAUPSI010000171.1"/>
</dbReference>
<proteinExistence type="predicted"/>
<dbReference type="EMBL" id="QEQD01000013">
    <property type="protein sequence ID" value="RDF00033.1"/>
    <property type="molecule type" value="Genomic_DNA"/>
</dbReference>
<comment type="caution">
    <text evidence="2">The sequence shown here is derived from an EMBL/GenBank/DDBJ whole genome shotgun (WGS) entry which is preliminary data.</text>
</comment>
<name>A0A369Z6F9_HAEPH</name>
<feature type="chain" id="PRO_5016834817" description="DNA-binding protein" evidence="1">
    <location>
        <begin position="19"/>
        <end position="120"/>
    </location>
</feature>
<dbReference type="STRING" id="735.B0185_08970"/>
<dbReference type="Proteomes" id="UP000253999">
    <property type="component" value="Unassembled WGS sequence"/>
</dbReference>
<evidence type="ECO:0008006" key="4">
    <source>
        <dbReference type="Google" id="ProtNLM"/>
    </source>
</evidence>
<gene>
    <name evidence="2" type="ORF">DPV98_10245</name>
</gene>
<dbReference type="AlphaFoldDB" id="A0A369Z6F9"/>
<feature type="signal peptide" evidence="1">
    <location>
        <begin position="1"/>
        <end position="18"/>
    </location>
</feature>
<organism evidence="2 3">
    <name type="scientific">Haemophilus parahaemolyticus</name>
    <dbReference type="NCBI Taxonomy" id="735"/>
    <lineage>
        <taxon>Bacteria</taxon>
        <taxon>Pseudomonadati</taxon>
        <taxon>Pseudomonadota</taxon>
        <taxon>Gammaproteobacteria</taxon>
        <taxon>Pasteurellales</taxon>
        <taxon>Pasteurellaceae</taxon>
        <taxon>Haemophilus</taxon>
    </lineage>
</organism>